<dbReference type="GO" id="GO:0042626">
    <property type="term" value="F:ATPase-coupled transmembrane transporter activity"/>
    <property type="evidence" value="ECO:0007669"/>
    <property type="project" value="TreeGrafter"/>
</dbReference>
<evidence type="ECO:0000313" key="4">
    <source>
        <dbReference type="EMBL" id="KYN37374.1"/>
    </source>
</evidence>
<dbReference type="Gene3D" id="3.40.50.300">
    <property type="entry name" value="P-loop containing nucleotide triphosphate hydrolases"/>
    <property type="match status" value="1"/>
</dbReference>
<sequence>MIVTILWTFFTSIIQNVLFEQATNKSLYEEVIAETSYLHYECGDEREINLSDGQLANVNLAQAIYKDTDTYVVDDPLFMDSHVSRHLVDKCICSIIFKGKSGTVQQNVHIVMDKISLQF</sequence>
<organism evidence="4 5">
    <name type="scientific">Trachymyrmex septentrionalis</name>
    <dbReference type="NCBI Taxonomy" id="34720"/>
    <lineage>
        <taxon>Eukaryota</taxon>
        <taxon>Metazoa</taxon>
        <taxon>Ecdysozoa</taxon>
        <taxon>Arthropoda</taxon>
        <taxon>Hexapoda</taxon>
        <taxon>Insecta</taxon>
        <taxon>Pterygota</taxon>
        <taxon>Neoptera</taxon>
        <taxon>Endopterygota</taxon>
        <taxon>Hymenoptera</taxon>
        <taxon>Apocrita</taxon>
        <taxon>Aculeata</taxon>
        <taxon>Formicoidea</taxon>
        <taxon>Formicidae</taxon>
        <taxon>Myrmicinae</taxon>
        <taxon>Trachymyrmex</taxon>
    </lineage>
</organism>
<dbReference type="PANTHER" id="PTHR24223">
    <property type="entry name" value="ATP-BINDING CASSETTE SUB-FAMILY C"/>
    <property type="match status" value="1"/>
</dbReference>
<reference evidence="4 5" key="1">
    <citation type="submission" date="2016-03" db="EMBL/GenBank/DDBJ databases">
        <title>Trachymyrmex septentrionalis WGS genome.</title>
        <authorList>
            <person name="Nygaard S."/>
            <person name="Hu H."/>
            <person name="Boomsma J."/>
            <person name="Zhang G."/>
        </authorList>
    </citation>
    <scope>NUCLEOTIDE SEQUENCE [LARGE SCALE GENOMIC DNA]</scope>
    <source>
        <strain evidence="4">Tsep2-gDNA-1</strain>
        <tissue evidence="4">Whole body</tissue>
    </source>
</reference>
<dbReference type="GO" id="GO:0016020">
    <property type="term" value="C:membrane"/>
    <property type="evidence" value="ECO:0007669"/>
    <property type="project" value="TreeGrafter"/>
</dbReference>
<name>A0A151JV92_9HYME</name>
<keyword evidence="3" id="KW-0732">Signal</keyword>
<dbReference type="InterPro" id="IPR027417">
    <property type="entry name" value="P-loop_NTPase"/>
</dbReference>
<dbReference type="GO" id="GO:0005524">
    <property type="term" value="F:ATP binding"/>
    <property type="evidence" value="ECO:0007669"/>
    <property type="project" value="UniProtKB-KW"/>
</dbReference>
<dbReference type="SUPFAM" id="SSF52540">
    <property type="entry name" value="P-loop containing nucleoside triphosphate hydrolases"/>
    <property type="match status" value="1"/>
</dbReference>
<dbReference type="InterPro" id="IPR050173">
    <property type="entry name" value="ABC_transporter_C-like"/>
</dbReference>
<keyword evidence="2" id="KW-0067">ATP-binding</keyword>
<accession>A0A151JV92</accession>
<evidence type="ECO:0000313" key="5">
    <source>
        <dbReference type="Proteomes" id="UP000078541"/>
    </source>
</evidence>
<keyword evidence="5" id="KW-1185">Reference proteome</keyword>
<evidence type="ECO:0000256" key="2">
    <source>
        <dbReference type="ARBA" id="ARBA00022840"/>
    </source>
</evidence>
<dbReference type="AlphaFoldDB" id="A0A151JV92"/>
<evidence type="ECO:0000256" key="1">
    <source>
        <dbReference type="ARBA" id="ARBA00022741"/>
    </source>
</evidence>
<protein>
    <submittedName>
        <fullName evidence="4">Multidrug resistance-associated protein 4</fullName>
    </submittedName>
</protein>
<gene>
    <name evidence="4" type="ORF">ALC56_08278</name>
</gene>
<proteinExistence type="predicted"/>
<dbReference type="EMBL" id="KQ981713">
    <property type="protein sequence ID" value="KYN37374.1"/>
    <property type="molecule type" value="Genomic_DNA"/>
</dbReference>
<evidence type="ECO:0000256" key="3">
    <source>
        <dbReference type="SAM" id="SignalP"/>
    </source>
</evidence>
<keyword evidence="1" id="KW-0547">Nucleotide-binding</keyword>
<dbReference type="STRING" id="34720.A0A151JV92"/>
<dbReference type="Proteomes" id="UP000078541">
    <property type="component" value="Unassembled WGS sequence"/>
</dbReference>
<feature type="signal peptide" evidence="3">
    <location>
        <begin position="1"/>
        <end position="19"/>
    </location>
</feature>
<feature type="chain" id="PRO_5007583026" evidence="3">
    <location>
        <begin position="20"/>
        <end position="119"/>
    </location>
</feature>